<reference evidence="6" key="1">
    <citation type="journal article" date="2004" name="Nature">
        <title>Genome duplication in the teleost fish Tetraodon nigroviridis reveals the early vertebrate proto-karyotype.</title>
        <authorList>
            <person name="Jaillon O."/>
            <person name="Aury J.-M."/>
            <person name="Brunet F."/>
            <person name="Petit J.-L."/>
            <person name="Stange-Thomann N."/>
            <person name="Mauceli E."/>
            <person name="Bouneau L."/>
            <person name="Fischer C."/>
            <person name="Ozouf-Costaz C."/>
            <person name="Bernot A."/>
            <person name="Nicaud S."/>
            <person name="Jaffe D."/>
            <person name="Fisher S."/>
            <person name="Lutfalla G."/>
            <person name="Dossat C."/>
            <person name="Segurens B."/>
            <person name="Dasilva C."/>
            <person name="Salanoubat M."/>
            <person name="Levy M."/>
            <person name="Boudet N."/>
            <person name="Castellano S."/>
            <person name="Anthouard V."/>
            <person name="Jubin C."/>
            <person name="Castelli V."/>
            <person name="Katinka M."/>
            <person name="Vacherie B."/>
            <person name="Biemont C."/>
            <person name="Skalli Z."/>
            <person name="Cattolico L."/>
            <person name="Poulain J."/>
            <person name="De Berardinis V."/>
            <person name="Cruaud C."/>
            <person name="Duprat S."/>
            <person name="Brottier P."/>
            <person name="Coutanceau J.-P."/>
            <person name="Gouzy J."/>
            <person name="Parra G."/>
            <person name="Lardier G."/>
            <person name="Chapple C."/>
            <person name="McKernan K.J."/>
            <person name="McEwan P."/>
            <person name="Bosak S."/>
            <person name="Kellis M."/>
            <person name="Volff J.-N."/>
            <person name="Guigo R."/>
            <person name="Zody M.C."/>
            <person name="Mesirov J."/>
            <person name="Lindblad-Toh K."/>
            <person name="Birren B."/>
            <person name="Nusbaum C."/>
            <person name="Kahn D."/>
            <person name="Robinson-Rechavi M."/>
            <person name="Laudet V."/>
            <person name="Schachter V."/>
            <person name="Quetier F."/>
            <person name="Saurin W."/>
            <person name="Scarpelli C."/>
            <person name="Wincker P."/>
            <person name="Lander E.S."/>
            <person name="Weissenbach J."/>
            <person name="Roest Crollius H."/>
        </authorList>
    </citation>
    <scope>NUCLEOTIDE SEQUENCE [LARGE SCALE GENOMIC DNA]</scope>
</reference>
<sequence length="326" mass="37384">HKLKSSQKDKIRQFMSFTQAGERTAVFCLTQNDWKLEVATDNYFQNPDLYYKESMKSSVDRKKLEQLYNRYKGRCVAAAAACFSHRSRSVCFPQDPQDENKIGIDGIQQFCDDLMLDPASVSILVVAWKFRAATQCVFSRKEFLDGMAELGCDSTEKLKAVLPRLEQELKDSGKFKDFYQFTFNFAKNPGQKGLGKRRVSPVTVSSFIPAHLASPVDLEMAVAYWNLILTGRFKFLELWNRFLLVRETPGSSQLGKWNLFPGFSLCLCCIQEHHKRSIPKDTWNLLLDFGNMIADDMSNYDEEGAWPVLIDNFVEFARPIVAADKR</sequence>
<dbReference type="Pfam" id="PF14555">
    <property type="entry name" value="UBA_4"/>
    <property type="match status" value="1"/>
</dbReference>
<dbReference type="PROSITE" id="PS51229">
    <property type="entry name" value="DCUN1"/>
    <property type="match status" value="1"/>
</dbReference>
<dbReference type="Pfam" id="PF03556">
    <property type="entry name" value="Cullin_binding"/>
    <property type="match status" value="1"/>
</dbReference>
<feature type="non-terminal residue" evidence="6">
    <location>
        <position position="326"/>
    </location>
</feature>
<feature type="domain" description="DCUN1" evidence="5">
    <location>
        <begin position="59"/>
        <end position="318"/>
    </location>
</feature>
<dbReference type="FunFam" id="1.10.8.10:FF:000021">
    <property type="entry name" value="DCN1-like protein"/>
    <property type="match status" value="1"/>
</dbReference>
<dbReference type="KEGG" id="tng:GSTEN00017940G001"/>
<dbReference type="OrthoDB" id="286637at2759"/>
<dbReference type="GO" id="GO:0005634">
    <property type="term" value="C:nucleus"/>
    <property type="evidence" value="ECO:0007669"/>
    <property type="project" value="UniProtKB-SubCell"/>
</dbReference>
<dbReference type="GO" id="GO:0031624">
    <property type="term" value="F:ubiquitin conjugating enzyme binding"/>
    <property type="evidence" value="ECO:0007669"/>
    <property type="project" value="TreeGrafter"/>
</dbReference>
<dbReference type="CDD" id="cd14412">
    <property type="entry name" value="UBA_DCNL2"/>
    <property type="match status" value="1"/>
</dbReference>
<comment type="caution">
    <text evidence="6">The sequence shown here is derived from an EMBL/GenBank/DDBJ whole genome shotgun (WGS) entry which is preliminary data.</text>
</comment>
<dbReference type="PANTHER" id="PTHR12281:SF16">
    <property type="entry name" value="DCN1-LIKE PROTEIN 2"/>
    <property type="match status" value="1"/>
</dbReference>
<dbReference type="GO" id="GO:0005737">
    <property type="term" value="C:cytoplasm"/>
    <property type="evidence" value="ECO:0007669"/>
    <property type="project" value="UniProtKB-ARBA"/>
</dbReference>
<dbReference type="GO" id="GO:0045116">
    <property type="term" value="P:protein neddylation"/>
    <property type="evidence" value="ECO:0007669"/>
    <property type="project" value="TreeGrafter"/>
</dbReference>
<evidence type="ECO:0000256" key="4">
    <source>
        <dbReference type="RuleBase" id="RU363131"/>
    </source>
</evidence>
<evidence type="ECO:0000259" key="5">
    <source>
        <dbReference type="PROSITE" id="PS51229"/>
    </source>
</evidence>
<dbReference type="FunFam" id="1.10.238.200:FF:000001">
    <property type="entry name" value="DCN1-like protein"/>
    <property type="match status" value="1"/>
</dbReference>
<evidence type="ECO:0000256" key="1">
    <source>
        <dbReference type="ARBA" id="ARBA00004123"/>
    </source>
</evidence>
<dbReference type="AlphaFoldDB" id="Q4SHX8"/>
<dbReference type="InterPro" id="IPR014764">
    <property type="entry name" value="DCN-prot"/>
</dbReference>
<dbReference type="GO" id="GO:2000436">
    <property type="term" value="P:positive regulation of protein neddylation"/>
    <property type="evidence" value="ECO:0007669"/>
    <property type="project" value="UniProtKB-ARBA"/>
</dbReference>
<proteinExistence type="predicted"/>
<dbReference type="InterPro" id="IPR005176">
    <property type="entry name" value="PONY_dom"/>
</dbReference>
<comment type="subcellular location">
    <subcellularLocation>
        <location evidence="1">Nucleus</location>
    </subcellularLocation>
</comment>
<reference evidence="6" key="2">
    <citation type="submission" date="2004-02" db="EMBL/GenBank/DDBJ databases">
        <authorList>
            <consortium name="Genoscope"/>
            <consortium name="Whitehead Institute Centre for Genome Research"/>
        </authorList>
    </citation>
    <scope>NUCLEOTIDE SEQUENCE</scope>
</reference>
<dbReference type="GO" id="GO:0000151">
    <property type="term" value="C:ubiquitin ligase complex"/>
    <property type="evidence" value="ECO:0007669"/>
    <property type="project" value="TreeGrafter"/>
</dbReference>
<dbReference type="Gene3D" id="1.10.238.10">
    <property type="entry name" value="EF-hand"/>
    <property type="match status" value="1"/>
</dbReference>
<dbReference type="EMBL" id="CAAE01014581">
    <property type="protein sequence ID" value="CAF99754.1"/>
    <property type="molecule type" value="Genomic_DNA"/>
</dbReference>
<keyword evidence="3" id="KW-0539">Nucleus</keyword>
<dbReference type="InterPro" id="IPR042460">
    <property type="entry name" value="DCN1-like_PONY"/>
</dbReference>
<dbReference type="GO" id="GO:0032182">
    <property type="term" value="F:ubiquitin-like protein binding"/>
    <property type="evidence" value="ECO:0007669"/>
    <property type="project" value="TreeGrafter"/>
</dbReference>
<dbReference type="PANTHER" id="PTHR12281">
    <property type="entry name" value="RP42 RELATED"/>
    <property type="match status" value="1"/>
</dbReference>
<dbReference type="SUPFAM" id="SSF46934">
    <property type="entry name" value="UBA-like"/>
    <property type="match status" value="1"/>
</dbReference>
<gene>
    <name evidence="6" type="ORF">GSTENG00017940001</name>
</gene>
<name>Q4SHX8_TETNG</name>
<dbReference type="Gene3D" id="1.10.238.200">
    <property type="entry name" value="Cullin, PONY binding domain"/>
    <property type="match status" value="1"/>
</dbReference>
<evidence type="ECO:0000313" key="6">
    <source>
        <dbReference type="EMBL" id="CAF99754.1"/>
    </source>
</evidence>
<dbReference type="InterPro" id="IPR009060">
    <property type="entry name" value="UBA-like_sf"/>
</dbReference>
<accession>Q4SHX8</accession>
<protein>
    <recommendedName>
        <fullName evidence="4">DCN1-like protein</fullName>
    </recommendedName>
    <alternativeName>
        <fullName evidence="4">Defective in cullin neddylation protein 1-like protein</fullName>
    </alternativeName>
</protein>
<organism evidence="6">
    <name type="scientific">Tetraodon nigroviridis</name>
    <name type="common">Spotted green pufferfish</name>
    <name type="synonym">Chelonodon nigroviridis</name>
    <dbReference type="NCBI Taxonomy" id="99883"/>
    <lineage>
        <taxon>Eukaryota</taxon>
        <taxon>Metazoa</taxon>
        <taxon>Chordata</taxon>
        <taxon>Craniata</taxon>
        <taxon>Vertebrata</taxon>
        <taxon>Euteleostomi</taxon>
        <taxon>Actinopterygii</taxon>
        <taxon>Neopterygii</taxon>
        <taxon>Teleostei</taxon>
        <taxon>Neoteleostei</taxon>
        <taxon>Acanthomorphata</taxon>
        <taxon>Eupercaria</taxon>
        <taxon>Tetraodontiformes</taxon>
        <taxon>Tetradontoidea</taxon>
        <taxon>Tetraodontidae</taxon>
        <taxon>Tetraodon</taxon>
    </lineage>
</organism>
<dbReference type="GO" id="GO:0097602">
    <property type="term" value="F:cullin family protein binding"/>
    <property type="evidence" value="ECO:0007669"/>
    <property type="project" value="TreeGrafter"/>
</dbReference>
<dbReference type="FunFam" id="1.10.238.10:FF:000030">
    <property type="entry name" value="DCN1-like protein"/>
    <property type="match status" value="1"/>
</dbReference>
<evidence type="ECO:0000256" key="3">
    <source>
        <dbReference type="ARBA" id="ARBA00023242"/>
    </source>
</evidence>
<evidence type="ECO:0000256" key="2">
    <source>
        <dbReference type="ARBA" id="ARBA00022786"/>
    </source>
</evidence>
<keyword evidence="2" id="KW-0833">Ubl conjugation pathway</keyword>
<dbReference type="Gene3D" id="1.10.8.10">
    <property type="entry name" value="DNA helicase RuvA subunit, C-terminal domain"/>
    <property type="match status" value="1"/>
</dbReference>
<feature type="non-terminal residue" evidence="6">
    <location>
        <position position="1"/>
    </location>
</feature>